<feature type="domain" description="Thioredoxin" evidence="6">
    <location>
        <begin position="214"/>
        <end position="354"/>
    </location>
</feature>
<dbReference type="InterPro" id="IPR017937">
    <property type="entry name" value="Thioredoxin_CS"/>
</dbReference>
<evidence type="ECO:0000259" key="6">
    <source>
        <dbReference type="PROSITE" id="PS51352"/>
    </source>
</evidence>
<reference evidence="7 8" key="1">
    <citation type="submission" date="2020-08" db="EMBL/GenBank/DDBJ databases">
        <title>Genomic Encyclopedia of Type Strains, Phase IV (KMG-V): Genome sequencing to study the core and pangenomes of soil and plant-associated prokaryotes.</title>
        <authorList>
            <person name="Whitman W."/>
        </authorList>
    </citation>
    <scope>NUCLEOTIDE SEQUENCE [LARGE SCALE GENOMIC DNA]</scope>
    <source>
        <strain evidence="7 8">M8UP14</strain>
    </source>
</reference>
<dbReference type="SUPFAM" id="SSF52833">
    <property type="entry name" value="Thioredoxin-like"/>
    <property type="match status" value="1"/>
</dbReference>
<evidence type="ECO:0000313" key="8">
    <source>
        <dbReference type="Proteomes" id="UP000540989"/>
    </source>
</evidence>
<dbReference type="InterPro" id="IPR036249">
    <property type="entry name" value="Thioredoxin-like_sf"/>
</dbReference>
<dbReference type="PANTHER" id="PTHR42852">
    <property type="entry name" value="THIOL:DISULFIDE INTERCHANGE PROTEIN DSBE"/>
    <property type="match status" value="1"/>
</dbReference>
<evidence type="ECO:0000256" key="1">
    <source>
        <dbReference type="ARBA" id="ARBA00004196"/>
    </source>
</evidence>
<dbReference type="EMBL" id="JACHIP010000001">
    <property type="protein sequence ID" value="MBB5055868.1"/>
    <property type="molecule type" value="Genomic_DNA"/>
</dbReference>
<dbReference type="Gene3D" id="1.25.40.10">
    <property type="entry name" value="Tetratricopeptide repeat domain"/>
    <property type="match status" value="1"/>
</dbReference>
<keyword evidence="2" id="KW-0201">Cytochrome c-type biogenesis</keyword>
<dbReference type="AlphaFoldDB" id="A0A7W7Z9M4"/>
<accession>A0A7W7Z9M4</accession>
<dbReference type="RefSeq" id="WP_221312436.1">
    <property type="nucleotide sequence ID" value="NZ_JACHIP010000001.1"/>
</dbReference>
<dbReference type="InterPro" id="IPR013740">
    <property type="entry name" value="Redoxin"/>
</dbReference>
<evidence type="ECO:0000313" key="7">
    <source>
        <dbReference type="EMBL" id="MBB5055868.1"/>
    </source>
</evidence>
<name>A0A7W7Z9M4_9BACT</name>
<keyword evidence="3" id="KW-1015">Disulfide bond</keyword>
<organism evidence="7 8">
    <name type="scientific">Granulicella aggregans</name>
    <dbReference type="NCBI Taxonomy" id="474949"/>
    <lineage>
        <taxon>Bacteria</taxon>
        <taxon>Pseudomonadati</taxon>
        <taxon>Acidobacteriota</taxon>
        <taxon>Terriglobia</taxon>
        <taxon>Terriglobales</taxon>
        <taxon>Acidobacteriaceae</taxon>
        <taxon>Granulicella</taxon>
    </lineage>
</organism>
<protein>
    <submittedName>
        <fullName evidence="7">Thiol-disulfide isomerase/thioredoxin</fullName>
    </submittedName>
</protein>
<dbReference type="GO" id="GO:0017004">
    <property type="term" value="P:cytochrome complex assembly"/>
    <property type="evidence" value="ECO:0007669"/>
    <property type="project" value="UniProtKB-KW"/>
</dbReference>
<dbReference type="CDD" id="cd02966">
    <property type="entry name" value="TlpA_like_family"/>
    <property type="match status" value="1"/>
</dbReference>
<dbReference type="InterPro" id="IPR050553">
    <property type="entry name" value="Thioredoxin_ResA/DsbE_sf"/>
</dbReference>
<proteinExistence type="predicted"/>
<dbReference type="Pfam" id="PF08534">
    <property type="entry name" value="Redoxin"/>
    <property type="match status" value="1"/>
</dbReference>
<keyword evidence="7" id="KW-0413">Isomerase</keyword>
<evidence type="ECO:0000256" key="4">
    <source>
        <dbReference type="ARBA" id="ARBA00023284"/>
    </source>
</evidence>
<comment type="subcellular location">
    <subcellularLocation>
        <location evidence="1">Cell envelope</location>
    </subcellularLocation>
</comment>
<evidence type="ECO:0000256" key="3">
    <source>
        <dbReference type="ARBA" id="ARBA00023157"/>
    </source>
</evidence>
<dbReference type="Gene3D" id="3.40.30.10">
    <property type="entry name" value="Glutaredoxin"/>
    <property type="match status" value="1"/>
</dbReference>
<dbReference type="InterPro" id="IPR011990">
    <property type="entry name" value="TPR-like_helical_dom_sf"/>
</dbReference>
<dbReference type="GO" id="GO:0016491">
    <property type="term" value="F:oxidoreductase activity"/>
    <property type="evidence" value="ECO:0007669"/>
    <property type="project" value="InterPro"/>
</dbReference>
<dbReference type="Proteomes" id="UP000540989">
    <property type="component" value="Unassembled WGS sequence"/>
</dbReference>
<dbReference type="GO" id="GO:0006950">
    <property type="term" value="P:response to stress"/>
    <property type="evidence" value="ECO:0007669"/>
    <property type="project" value="UniProtKB-ARBA"/>
</dbReference>
<comment type="caution">
    <text evidence="7">The sequence shown here is derived from an EMBL/GenBank/DDBJ whole genome shotgun (WGS) entry which is preliminary data.</text>
</comment>
<dbReference type="GO" id="GO:0016853">
    <property type="term" value="F:isomerase activity"/>
    <property type="evidence" value="ECO:0007669"/>
    <property type="project" value="UniProtKB-KW"/>
</dbReference>
<dbReference type="PANTHER" id="PTHR42852:SF6">
    <property type="entry name" value="THIOL:DISULFIDE INTERCHANGE PROTEIN DSBE"/>
    <property type="match status" value="1"/>
</dbReference>
<keyword evidence="4" id="KW-0676">Redox-active center</keyword>
<feature type="signal peptide" evidence="5">
    <location>
        <begin position="1"/>
        <end position="29"/>
    </location>
</feature>
<keyword evidence="8" id="KW-1185">Reference proteome</keyword>
<sequence length="367" mass="39677">MTAHRRIVVVASSAACLVSLFASLPSAHGQDKPATRAATIQSASDTISDPKYLAAMAEGKKLARERQYAFAIDAYKKANKVAGGKDRKSLVEAYDLEIKTGQYKDAIGVASLMEQASRTPVEKSLAESDRGRAILFEVGDKNKVDKLEAADAAFKAAIADYPKNVNAHFFDGEVLARLNRMDSASAEFKTCLSCIAPNDPAYVRAKHFAENPALSTAKMAPAFTVVALDGTKFNLDEMGGRVVLIDFWATWCGPCNEELPHLKKIAKEFAGEPLVMISVSDDKDEAKWKDFIAKHEMTWVQYRDANGELGKQFGVQSIPHYFTIDADGVLTAEMMGSGSDVEGRLKKLIAKAKASGAKPVAMASGTE</sequence>
<dbReference type="SUPFAM" id="SSF48452">
    <property type="entry name" value="TPR-like"/>
    <property type="match status" value="1"/>
</dbReference>
<dbReference type="PROSITE" id="PS51352">
    <property type="entry name" value="THIOREDOXIN_2"/>
    <property type="match status" value="1"/>
</dbReference>
<dbReference type="GO" id="GO:0030313">
    <property type="term" value="C:cell envelope"/>
    <property type="evidence" value="ECO:0007669"/>
    <property type="project" value="UniProtKB-SubCell"/>
</dbReference>
<feature type="chain" id="PRO_5031513422" evidence="5">
    <location>
        <begin position="30"/>
        <end position="367"/>
    </location>
</feature>
<dbReference type="PROSITE" id="PS00194">
    <property type="entry name" value="THIOREDOXIN_1"/>
    <property type="match status" value="1"/>
</dbReference>
<evidence type="ECO:0000256" key="2">
    <source>
        <dbReference type="ARBA" id="ARBA00022748"/>
    </source>
</evidence>
<keyword evidence="5" id="KW-0732">Signal</keyword>
<evidence type="ECO:0000256" key="5">
    <source>
        <dbReference type="SAM" id="SignalP"/>
    </source>
</evidence>
<dbReference type="InterPro" id="IPR013766">
    <property type="entry name" value="Thioredoxin_domain"/>
</dbReference>
<gene>
    <name evidence="7" type="ORF">HDF16_000537</name>
</gene>